<protein>
    <submittedName>
        <fullName evidence="1">Uncharacterized protein</fullName>
    </submittedName>
</protein>
<dbReference type="EMBL" id="JABSTQ010009389">
    <property type="protein sequence ID" value="KAG0429686.1"/>
    <property type="molecule type" value="Genomic_DNA"/>
</dbReference>
<sequence>MAPRKKNASRPSAESTHSFGGAVDTLRHARTGHGGGDEQPTRDKAKDTRREEALIYGRPIVDTGRRETPPVRCPVGGSQRACPKPGRTAPLIPEHSVSWRGPTAAADLAHGHGRQIAPSVRCHSRRDLEGAFNAVRTKPSSPERESKECVFCRCPKHERRPRRCLAGRGANTVPPPRRPLMLRLCSMSQEG</sequence>
<evidence type="ECO:0000313" key="1">
    <source>
        <dbReference type="EMBL" id="KAG0429686.1"/>
    </source>
</evidence>
<gene>
    <name evidence="1" type="ORF">HPB47_023382</name>
</gene>
<name>A0AC60QAB8_IXOPE</name>
<accession>A0AC60QAB8</accession>
<keyword evidence="2" id="KW-1185">Reference proteome</keyword>
<organism evidence="1 2">
    <name type="scientific">Ixodes persulcatus</name>
    <name type="common">Taiga tick</name>
    <dbReference type="NCBI Taxonomy" id="34615"/>
    <lineage>
        <taxon>Eukaryota</taxon>
        <taxon>Metazoa</taxon>
        <taxon>Ecdysozoa</taxon>
        <taxon>Arthropoda</taxon>
        <taxon>Chelicerata</taxon>
        <taxon>Arachnida</taxon>
        <taxon>Acari</taxon>
        <taxon>Parasitiformes</taxon>
        <taxon>Ixodida</taxon>
        <taxon>Ixodoidea</taxon>
        <taxon>Ixodidae</taxon>
        <taxon>Ixodinae</taxon>
        <taxon>Ixodes</taxon>
    </lineage>
</organism>
<comment type="caution">
    <text evidence="1">The sequence shown here is derived from an EMBL/GenBank/DDBJ whole genome shotgun (WGS) entry which is preliminary data.</text>
</comment>
<evidence type="ECO:0000313" key="2">
    <source>
        <dbReference type="Proteomes" id="UP000805193"/>
    </source>
</evidence>
<proteinExistence type="predicted"/>
<dbReference type="Proteomes" id="UP000805193">
    <property type="component" value="Unassembled WGS sequence"/>
</dbReference>
<reference evidence="1 2" key="1">
    <citation type="journal article" date="2020" name="Cell">
        <title>Large-Scale Comparative Analyses of Tick Genomes Elucidate Their Genetic Diversity and Vector Capacities.</title>
        <authorList>
            <consortium name="Tick Genome and Microbiome Consortium (TIGMIC)"/>
            <person name="Jia N."/>
            <person name="Wang J."/>
            <person name="Shi W."/>
            <person name="Du L."/>
            <person name="Sun Y."/>
            <person name="Zhan W."/>
            <person name="Jiang J.F."/>
            <person name="Wang Q."/>
            <person name="Zhang B."/>
            <person name="Ji P."/>
            <person name="Bell-Sakyi L."/>
            <person name="Cui X.M."/>
            <person name="Yuan T.T."/>
            <person name="Jiang B.G."/>
            <person name="Yang W.F."/>
            <person name="Lam T.T."/>
            <person name="Chang Q.C."/>
            <person name="Ding S.J."/>
            <person name="Wang X.J."/>
            <person name="Zhu J.G."/>
            <person name="Ruan X.D."/>
            <person name="Zhao L."/>
            <person name="Wei J.T."/>
            <person name="Ye R.Z."/>
            <person name="Que T.C."/>
            <person name="Du C.H."/>
            <person name="Zhou Y.H."/>
            <person name="Cheng J.X."/>
            <person name="Dai P.F."/>
            <person name="Guo W.B."/>
            <person name="Han X.H."/>
            <person name="Huang E.J."/>
            <person name="Li L.F."/>
            <person name="Wei W."/>
            <person name="Gao Y.C."/>
            <person name="Liu J.Z."/>
            <person name="Shao H.Z."/>
            <person name="Wang X."/>
            <person name="Wang C.C."/>
            <person name="Yang T.C."/>
            <person name="Huo Q.B."/>
            <person name="Li W."/>
            <person name="Chen H.Y."/>
            <person name="Chen S.E."/>
            <person name="Zhou L.G."/>
            <person name="Ni X.B."/>
            <person name="Tian J.H."/>
            <person name="Sheng Y."/>
            <person name="Liu T."/>
            <person name="Pan Y.S."/>
            <person name="Xia L.Y."/>
            <person name="Li J."/>
            <person name="Zhao F."/>
            <person name="Cao W.C."/>
        </authorList>
    </citation>
    <scope>NUCLEOTIDE SEQUENCE [LARGE SCALE GENOMIC DNA]</scope>
    <source>
        <strain evidence="1">Iper-2018</strain>
    </source>
</reference>